<feature type="region of interest" description="Disordered" evidence="1">
    <location>
        <begin position="92"/>
        <end position="126"/>
    </location>
</feature>
<dbReference type="EMBL" id="BMSA01000018">
    <property type="protein sequence ID" value="GGT70099.1"/>
    <property type="molecule type" value="Genomic_DNA"/>
</dbReference>
<dbReference type="Proteomes" id="UP000646776">
    <property type="component" value="Unassembled WGS sequence"/>
</dbReference>
<evidence type="ECO:0000313" key="2">
    <source>
        <dbReference type="EMBL" id="GGT70099.1"/>
    </source>
</evidence>
<name>A0A918HLR7_9ACTN</name>
<reference evidence="2" key="1">
    <citation type="journal article" date="2014" name="Int. J. Syst. Evol. Microbiol.">
        <title>Complete genome sequence of Corynebacterium casei LMG S-19264T (=DSM 44701T), isolated from a smear-ripened cheese.</title>
        <authorList>
            <consortium name="US DOE Joint Genome Institute (JGI-PGF)"/>
            <person name="Walter F."/>
            <person name="Albersmeier A."/>
            <person name="Kalinowski J."/>
            <person name="Ruckert C."/>
        </authorList>
    </citation>
    <scope>NUCLEOTIDE SEQUENCE</scope>
    <source>
        <strain evidence="2">JCM 4125</strain>
    </source>
</reference>
<keyword evidence="3" id="KW-1185">Reference proteome</keyword>
<comment type="caution">
    <text evidence="2">The sequence shown here is derived from an EMBL/GenBank/DDBJ whole genome shotgun (WGS) entry which is preliminary data.</text>
</comment>
<reference evidence="2" key="2">
    <citation type="submission" date="2020-09" db="EMBL/GenBank/DDBJ databases">
        <authorList>
            <person name="Sun Q."/>
            <person name="Ohkuma M."/>
        </authorList>
    </citation>
    <scope>NUCLEOTIDE SEQUENCE</scope>
    <source>
        <strain evidence="2">JCM 4125</strain>
    </source>
</reference>
<evidence type="ECO:0000256" key="1">
    <source>
        <dbReference type="SAM" id="MobiDB-lite"/>
    </source>
</evidence>
<organism evidence="2 3">
    <name type="scientific">Streptomyces phaeofaciens</name>
    <dbReference type="NCBI Taxonomy" id="68254"/>
    <lineage>
        <taxon>Bacteria</taxon>
        <taxon>Bacillati</taxon>
        <taxon>Actinomycetota</taxon>
        <taxon>Actinomycetes</taxon>
        <taxon>Kitasatosporales</taxon>
        <taxon>Streptomycetaceae</taxon>
        <taxon>Streptomyces</taxon>
    </lineage>
</organism>
<dbReference type="RefSeq" id="WP_189714075.1">
    <property type="nucleotide sequence ID" value="NZ_BMSA01000018.1"/>
</dbReference>
<gene>
    <name evidence="2" type="ORF">GCM10010226_54890</name>
</gene>
<accession>A0A918HLR7</accession>
<protein>
    <submittedName>
        <fullName evidence="2">Uncharacterized protein</fullName>
    </submittedName>
</protein>
<sequence>MTVWEACLWGVLGAGAVEALDLYGAIRRVQGYPWREKGHTPLGPYLLSVILRLGLGVGVAAAFGASGQAGGPVGVVAVGIAAPKILEQIARQGLPPIEQGQPPGGDPRTAVRREQAGRDTGGADAD</sequence>
<evidence type="ECO:0000313" key="3">
    <source>
        <dbReference type="Proteomes" id="UP000646776"/>
    </source>
</evidence>
<proteinExistence type="predicted"/>
<dbReference type="AlphaFoldDB" id="A0A918HLR7"/>